<dbReference type="AlphaFoldDB" id="A0A0L0VLP5"/>
<feature type="region of interest" description="Disordered" evidence="1">
    <location>
        <begin position="1"/>
        <end position="115"/>
    </location>
</feature>
<gene>
    <name evidence="2" type="ORF">PSTG_06773</name>
</gene>
<comment type="caution">
    <text evidence="2">The sequence shown here is derived from an EMBL/GenBank/DDBJ whole genome shotgun (WGS) entry which is preliminary data.</text>
</comment>
<protein>
    <submittedName>
        <fullName evidence="2">Uncharacterized protein</fullName>
    </submittedName>
</protein>
<sequence length="115" mass="12544">MPAGTCQRIAGARDGFAGTISNRTPLTPAERAMDEDNNEDDDNTPPPKTSPSKGKRRALNSKNINPKSHSGPNSVASPFLVFEEYTKTEDRKSQQAEDGLGFEKMKYDRSIAKGT</sequence>
<accession>A0A0L0VLP5</accession>
<name>A0A0L0VLP5_9BASI</name>
<evidence type="ECO:0000313" key="2">
    <source>
        <dbReference type="EMBL" id="KNE99919.1"/>
    </source>
</evidence>
<evidence type="ECO:0000313" key="3">
    <source>
        <dbReference type="Proteomes" id="UP000054564"/>
    </source>
</evidence>
<proteinExistence type="predicted"/>
<feature type="compositionally biased region" description="Acidic residues" evidence="1">
    <location>
        <begin position="33"/>
        <end position="43"/>
    </location>
</feature>
<evidence type="ECO:0000256" key="1">
    <source>
        <dbReference type="SAM" id="MobiDB-lite"/>
    </source>
</evidence>
<dbReference type="Proteomes" id="UP000054564">
    <property type="component" value="Unassembled WGS sequence"/>
</dbReference>
<organism evidence="2 3">
    <name type="scientific">Puccinia striiformis f. sp. tritici PST-78</name>
    <dbReference type="NCBI Taxonomy" id="1165861"/>
    <lineage>
        <taxon>Eukaryota</taxon>
        <taxon>Fungi</taxon>
        <taxon>Dikarya</taxon>
        <taxon>Basidiomycota</taxon>
        <taxon>Pucciniomycotina</taxon>
        <taxon>Pucciniomycetes</taxon>
        <taxon>Pucciniales</taxon>
        <taxon>Pucciniaceae</taxon>
        <taxon>Puccinia</taxon>
    </lineage>
</organism>
<reference evidence="3" key="1">
    <citation type="submission" date="2014-03" db="EMBL/GenBank/DDBJ databases">
        <title>The Genome Sequence of Puccinia striiformis f. sp. tritici PST-78.</title>
        <authorList>
            <consortium name="The Broad Institute Genome Sequencing Platform"/>
            <person name="Cuomo C."/>
            <person name="Hulbert S."/>
            <person name="Chen X."/>
            <person name="Walker B."/>
            <person name="Young S.K."/>
            <person name="Zeng Q."/>
            <person name="Gargeya S."/>
            <person name="Fitzgerald M."/>
            <person name="Haas B."/>
            <person name="Abouelleil A."/>
            <person name="Alvarado L."/>
            <person name="Arachchi H.M."/>
            <person name="Berlin A.M."/>
            <person name="Chapman S.B."/>
            <person name="Goldberg J."/>
            <person name="Griggs A."/>
            <person name="Gujja S."/>
            <person name="Hansen M."/>
            <person name="Howarth C."/>
            <person name="Imamovic A."/>
            <person name="Larimer J."/>
            <person name="McCowan C."/>
            <person name="Montmayeur A."/>
            <person name="Murphy C."/>
            <person name="Neiman D."/>
            <person name="Pearson M."/>
            <person name="Priest M."/>
            <person name="Roberts A."/>
            <person name="Saif S."/>
            <person name="Shea T."/>
            <person name="Sisk P."/>
            <person name="Sykes S."/>
            <person name="Wortman J."/>
            <person name="Nusbaum C."/>
            <person name="Birren B."/>
        </authorList>
    </citation>
    <scope>NUCLEOTIDE SEQUENCE [LARGE SCALE GENOMIC DNA]</scope>
    <source>
        <strain evidence="3">race PST-78</strain>
    </source>
</reference>
<feature type="compositionally biased region" description="Basic and acidic residues" evidence="1">
    <location>
        <begin position="84"/>
        <end position="115"/>
    </location>
</feature>
<feature type="compositionally biased region" description="Polar residues" evidence="1">
    <location>
        <begin position="60"/>
        <end position="76"/>
    </location>
</feature>
<dbReference type="EMBL" id="AJIL01000041">
    <property type="protein sequence ID" value="KNE99919.1"/>
    <property type="molecule type" value="Genomic_DNA"/>
</dbReference>
<keyword evidence="3" id="KW-1185">Reference proteome</keyword>